<evidence type="ECO:0000313" key="1">
    <source>
        <dbReference type="EMBL" id="NGP19273.1"/>
    </source>
</evidence>
<evidence type="ECO:0000313" key="2">
    <source>
        <dbReference type="Proteomes" id="UP000474802"/>
    </source>
</evidence>
<protein>
    <submittedName>
        <fullName evidence="1">Uncharacterized protein</fullName>
    </submittedName>
</protein>
<name>A0A6M1SYA5_9HYPH</name>
<reference evidence="1 2" key="1">
    <citation type="submission" date="2020-02" db="EMBL/GenBank/DDBJ databases">
        <authorList>
            <person name="Khan S.A."/>
            <person name="Jeon C.O."/>
            <person name="Chun B.H."/>
        </authorList>
    </citation>
    <scope>NUCLEOTIDE SEQUENCE [LARGE SCALE GENOMIC DNA]</scope>
    <source>
        <strain evidence="1 2">H239</strain>
    </source>
</reference>
<accession>A0A6M1SYA5</accession>
<proteinExistence type="predicted"/>
<keyword evidence="2" id="KW-1185">Reference proteome</keyword>
<organism evidence="1 2">
    <name type="scientific">Devosia aurantiaca</name>
    <dbReference type="NCBI Taxonomy" id="2714858"/>
    <lineage>
        <taxon>Bacteria</taxon>
        <taxon>Pseudomonadati</taxon>
        <taxon>Pseudomonadota</taxon>
        <taxon>Alphaproteobacteria</taxon>
        <taxon>Hyphomicrobiales</taxon>
        <taxon>Devosiaceae</taxon>
        <taxon>Devosia</taxon>
    </lineage>
</organism>
<reference evidence="1 2" key="2">
    <citation type="submission" date="2020-03" db="EMBL/GenBank/DDBJ databases">
        <title>Devosia chinhatensis sp. nov., isolated from a hexachlorocyclohexane (HCH) dump site in India.</title>
        <authorList>
            <person name="Kumar M."/>
            <person name="Lal R."/>
        </authorList>
    </citation>
    <scope>NUCLEOTIDE SEQUENCE [LARGE SCALE GENOMIC DNA]</scope>
    <source>
        <strain evidence="1 2">H239</strain>
    </source>
</reference>
<dbReference type="Proteomes" id="UP000474802">
    <property type="component" value="Unassembled WGS sequence"/>
</dbReference>
<gene>
    <name evidence="1" type="ORF">G5575_17985</name>
</gene>
<comment type="caution">
    <text evidence="1">The sequence shown here is derived from an EMBL/GenBank/DDBJ whole genome shotgun (WGS) entry which is preliminary data.</text>
</comment>
<sequence>MASAPALAQDRGIWIEAIGAVVYGDNSAAESFIADTTTTDDFSISDLDGGFGSLYLGVPLSPTWDVAAGVSITSLSPGEAEYSEPGIVFPIVVPGAAVRLRTTSTFMHLISRSATRPS</sequence>
<dbReference type="AlphaFoldDB" id="A0A6M1SYA5"/>
<dbReference type="RefSeq" id="WP_164535524.1">
    <property type="nucleotide sequence ID" value="NZ_JAALFG010000005.1"/>
</dbReference>
<dbReference type="EMBL" id="JAALFG010000005">
    <property type="protein sequence ID" value="NGP19273.1"/>
    <property type="molecule type" value="Genomic_DNA"/>
</dbReference>